<keyword evidence="1" id="KW-1133">Transmembrane helix</keyword>
<proteinExistence type="predicted"/>
<dbReference type="VEuPathDB" id="PiroplasmaDB:TOT_030000746"/>
<gene>
    <name evidence="2" type="ORF">TOT_030000746</name>
</gene>
<keyword evidence="1" id="KW-0812">Transmembrane</keyword>
<keyword evidence="1" id="KW-0472">Membrane</keyword>
<name>J4DPX9_THEOR</name>
<accession>J4DPX9</accession>
<dbReference type="RefSeq" id="XP_009691785.1">
    <property type="nucleotide sequence ID" value="XM_009693490.1"/>
</dbReference>
<evidence type="ECO:0000313" key="2">
    <source>
        <dbReference type="EMBL" id="BAM41484.1"/>
    </source>
</evidence>
<dbReference type="Proteomes" id="UP000003786">
    <property type="component" value="Chromosome 3"/>
</dbReference>
<dbReference type="GeneID" id="20715899"/>
<dbReference type="EMBL" id="AP011948">
    <property type="protein sequence ID" value="BAM41484.1"/>
    <property type="molecule type" value="Genomic_DNA"/>
</dbReference>
<protein>
    <submittedName>
        <fullName evidence="2">Uncharacterized protein</fullName>
    </submittedName>
</protein>
<sequence length="400" mass="45277">MGELIFDFNQEGDMHYNSDGGCQISVSTMDATQFPSYMMILHTVTGSKCITDRLFKIKLKKNKDKAVSGSEDTIAVDSSSVIKNNEKLKRLELYYNKSNKNIGPIVVVLTTEPKSTGFGIGTLRKIYYLYRQLTNSGNDGKVNLVDLEPISEGTIEQTELDNEYEALHTTLTLNIKNGTCIFESSLDNTSTNSGISSIKLNGPTNVEHSYSFIFYDCEFSSKGFNQIRIENTDDDPYYFDNFKGSDYNDVNLDKMRVYCSSDDLGRNLPLLIQFCSKSHYKFPDSRQTNTSNYYELYKAEEIKVETSKVEDGSTLSTETFYTFRKSYKKIESLMQTQLLEKLQFIYDSNNVREKLYKMMPDSQKQISGSATAGIVLGVLGLFCIPAGVLGYIHHNRARSI</sequence>
<evidence type="ECO:0000313" key="3">
    <source>
        <dbReference type="Proteomes" id="UP000003786"/>
    </source>
</evidence>
<dbReference type="KEGG" id="tot:TOT_030000746"/>
<organism evidence="2 3">
    <name type="scientific">Theileria orientalis strain Shintoku</name>
    <dbReference type="NCBI Taxonomy" id="869250"/>
    <lineage>
        <taxon>Eukaryota</taxon>
        <taxon>Sar</taxon>
        <taxon>Alveolata</taxon>
        <taxon>Apicomplexa</taxon>
        <taxon>Aconoidasida</taxon>
        <taxon>Piroplasmida</taxon>
        <taxon>Theileriidae</taxon>
        <taxon>Theileria</taxon>
    </lineage>
</organism>
<reference evidence="2 3" key="1">
    <citation type="journal article" date="2012" name="MBio">
        <title>Comparative genome analysis of three eukaryotic parasites with differing abilities to transform leukocytes reveals key mediators of Theileria-induced leukocyte transformation.</title>
        <authorList>
            <person name="Hayashida K."/>
            <person name="Hara Y."/>
            <person name="Abe T."/>
            <person name="Yamasaki C."/>
            <person name="Toyoda A."/>
            <person name="Kosuge T."/>
            <person name="Suzuki Y."/>
            <person name="Sato Y."/>
            <person name="Kawashima S."/>
            <person name="Katayama T."/>
            <person name="Wakaguri H."/>
            <person name="Inoue N."/>
            <person name="Homma K."/>
            <person name="Tada-Umezaki M."/>
            <person name="Yagi Y."/>
            <person name="Fujii Y."/>
            <person name="Habara T."/>
            <person name="Kanehisa M."/>
            <person name="Watanabe H."/>
            <person name="Ito K."/>
            <person name="Gojobori T."/>
            <person name="Sugawara H."/>
            <person name="Imanishi T."/>
            <person name="Weir W."/>
            <person name="Gardner M."/>
            <person name="Pain A."/>
            <person name="Shiels B."/>
            <person name="Hattori M."/>
            <person name="Nene V."/>
            <person name="Sugimoto C."/>
        </authorList>
    </citation>
    <scope>NUCLEOTIDE SEQUENCE [LARGE SCALE GENOMIC DNA]</scope>
    <source>
        <strain evidence="2 3">Shintoku</strain>
    </source>
</reference>
<keyword evidence="3" id="KW-1185">Reference proteome</keyword>
<evidence type="ECO:0000256" key="1">
    <source>
        <dbReference type="SAM" id="Phobius"/>
    </source>
</evidence>
<feature type="transmembrane region" description="Helical" evidence="1">
    <location>
        <begin position="370"/>
        <end position="392"/>
    </location>
</feature>
<dbReference type="AlphaFoldDB" id="J4DPX9"/>